<gene>
    <name evidence="1" type="ORF">OJY61_22525</name>
</gene>
<dbReference type="Proteomes" id="UP001163285">
    <property type="component" value="Chromosome"/>
</dbReference>
<reference evidence="1" key="1">
    <citation type="submission" date="2023-04" db="EMBL/GenBank/DDBJ databases">
        <title>Whole Genome Sequence of Multi-drug resistant Aeromonas caviae as a gut pathogen in newborn.</title>
        <authorList>
            <person name="Jadhav S.V."/>
            <person name="Saroj S.D."/>
            <person name="Saha U.B."/>
            <person name="Sen S."/>
            <person name="Kher A."/>
        </authorList>
    </citation>
    <scope>NUCLEOTIDE SEQUENCE</scope>
    <source>
        <strain evidence="1">SVJ23</strain>
    </source>
</reference>
<name>A0AAF0JZ42_AERCA</name>
<organism evidence="1 2">
    <name type="scientific">Aeromonas caviae</name>
    <name type="common">Aeromonas punctata</name>
    <dbReference type="NCBI Taxonomy" id="648"/>
    <lineage>
        <taxon>Bacteria</taxon>
        <taxon>Pseudomonadati</taxon>
        <taxon>Pseudomonadota</taxon>
        <taxon>Gammaproteobacteria</taxon>
        <taxon>Aeromonadales</taxon>
        <taxon>Aeromonadaceae</taxon>
        <taxon>Aeromonas</taxon>
    </lineage>
</organism>
<evidence type="ECO:0000313" key="1">
    <source>
        <dbReference type="EMBL" id="WGC86064.1"/>
    </source>
</evidence>
<dbReference type="RefSeq" id="WP_125117130.1">
    <property type="nucleotide sequence ID" value="NZ_CAWNZH010000189.1"/>
</dbReference>
<accession>A0AAF0JZ42</accession>
<evidence type="ECO:0000313" key="2">
    <source>
        <dbReference type="Proteomes" id="UP001163285"/>
    </source>
</evidence>
<dbReference type="AlphaFoldDB" id="A0AAF0JZ42"/>
<protein>
    <submittedName>
        <fullName evidence="1">Uncharacterized protein</fullName>
    </submittedName>
</protein>
<sequence>MDMKLTEFSLWAFKLELSLARKFTLFSRCVCAHFERHFDPIETDGVYRVVVKLCGPDERVGTTELSSSVIKYYKTFDFDYFEGLNIIAKKRFLLDALYSSLISLCDMEGWPKSPFHEAYEMVVRENFVNLYTIKRKLSRNKSMSAELVGSHDEEAFNCFIVIKDNDGKELLNEHLFSEEPDEFLFNARIGDIRWGDKTTVRYQSKDKKELGLFDIGDVTSD</sequence>
<dbReference type="EMBL" id="CP110176">
    <property type="protein sequence ID" value="WGC86064.1"/>
    <property type="molecule type" value="Genomic_DNA"/>
</dbReference>
<proteinExistence type="predicted"/>